<dbReference type="GeneID" id="36399014"/>
<keyword evidence="4" id="KW-1185">Reference proteome</keyword>
<feature type="compositionally biased region" description="Basic and acidic residues" evidence="1">
    <location>
        <begin position="120"/>
        <end position="131"/>
    </location>
</feature>
<evidence type="ECO:0000256" key="1">
    <source>
        <dbReference type="SAM" id="MobiDB-lite"/>
    </source>
</evidence>
<evidence type="ECO:0000256" key="2">
    <source>
        <dbReference type="SAM" id="SignalP"/>
    </source>
</evidence>
<sequence length="198" mass="20806">MKTSFASSLMCGALILSSVSAGGDFQMDGGESSVNDAYLSSMDPAPTTYEYVGTLGNTIAAATETEATTSGAPVTMSADLKKTFGIDHGAIETPPSEQTGLSIDFKWVPDVPSTVPGSKSNEDPTLSKEEPMWNSVPSSESPSYSYPAIPLEQVSSTISPPPSYETNSGSPNPSTYYEDPSISPSPSVANCKVRRTRR</sequence>
<evidence type="ECO:0008006" key="5">
    <source>
        <dbReference type="Google" id="ProtNLM"/>
    </source>
</evidence>
<dbReference type="EMBL" id="CCYD01002424">
    <property type="protein sequence ID" value="CEG47304.1"/>
    <property type="molecule type" value="Genomic_DNA"/>
</dbReference>
<dbReference type="RefSeq" id="XP_024583673.1">
    <property type="nucleotide sequence ID" value="XM_024718256.1"/>
</dbReference>
<dbReference type="Proteomes" id="UP000054928">
    <property type="component" value="Unassembled WGS sequence"/>
</dbReference>
<protein>
    <recommendedName>
        <fullName evidence="5">RxLR-like protein</fullName>
    </recommendedName>
</protein>
<evidence type="ECO:0000313" key="4">
    <source>
        <dbReference type="Proteomes" id="UP000054928"/>
    </source>
</evidence>
<keyword evidence="2" id="KW-0732">Signal</keyword>
<reference evidence="4" key="1">
    <citation type="submission" date="2014-09" db="EMBL/GenBank/DDBJ databases">
        <authorList>
            <person name="Sharma Rahul"/>
            <person name="Thines Marco"/>
        </authorList>
    </citation>
    <scope>NUCLEOTIDE SEQUENCE [LARGE SCALE GENOMIC DNA]</scope>
</reference>
<organism evidence="3 4">
    <name type="scientific">Plasmopara halstedii</name>
    <name type="common">Downy mildew of sunflower</name>
    <dbReference type="NCBI Taxonomy" id="4781"/>
    <lineage>
        <taxon>Eukaryota</taxon>
        <taxon>Sar</taxon>
        <taxon>Stramenopiles</taxon>
        <taxon>Oomycota</taxon>
        <taxon>Peronosporomycetes</taxon>
        <taxon>Peronosporales</taxon>
        <taxon>Peronosporaceae</taxon>
        <taxon>Plasmopara</taxon>
    </lineage>
</organism>
<name>A0A0P1AXW9_PLAHL</name>
<feature type="signal peptide" evidence="2">
    <location>
        <begin position="1"/>
        <end position="21"/>
    </location>
</feature>
<feature type="region of interest" description="Disordered" evidence="1">
    <location>
        <begin position="113"/>
        <end position="198"/>
    </location>
</feature>
<proteinExistence type="predicted"/>
<dbReference type="AlphaFoldDB" id="A0A0P1AXW9"/>
<feature type="compositionally biased region" description="Polar residues" evidence="1">
    <location>
        <begin position="153"/>
        <end position="175"/>
    </location>
</feature>
<evidence type="ECO:0000313" key="3">
    <source>
        <dbReference type="EMBL" id="CEG47304.1"/>
    </source>
</evidence>
<accession>A0A0P1AXW9</accession>
<feature type="compositionally biased region" description="Low complexity" evidence="1">
    <location>
        <begin position="135"/>
        <end position="147"/>
    </location>
</feature>
<feature type="chain" id="PRO_5006059028" description="RxLR-like protein" evidence="2">
    <location>
        <begin position="22"/>
        <end position="198"/>
    </location>
</feature>